<name>A0A382NRE9_9ZZZZ</name>
<dbReference type="EMBL" id="UINC01101462">
    <property type="protein sequence ID" value="SVC62292.1"/>
    <property type="molecule type" value="Genomic_DNA"/>
</dbReference>
<evidence type="ECO:0000313" key="2">
    <source>
        <dbReference type="EMBL" id="SVC62292.1"/>
    </source>
</evidence>
<gene>
    <name evidence="2" type="ORF">METZ01_LOCUS315146</name>
</gene>
<dbReference type="SUPFAM" id="SSF69593">
    <property type="entry name" value="Glycerol-3-phosphate (1)-acyltransferase"/>
    <property type="match status" value="1"/>
</dbReference>
<sequence>MSEGGKIVPASSLRAHGFLYRLALSPLGLLYRIWLLTLRMETVSSDEDSDLHDVSEPAIIVPWHNRLFGAGEYVRRYRKGRTCYGLISGSRDGAWLESFYRWSGLRAVRGSRNKRGAGALRDLARLLRSGYDVGITPDGSRGPCYEAKPGALLLAKVSKSPILLLSFEFGSAWRLNSWDGFYIPKPFSKLIVRGKKITAEELFADHTPDEAAKVVEEELMKLTKD</sequence>
<evidence type="ECO:0000259" key="1">
    <source>
        <dbReference type="Pfam" id="PF04028"/>
    </source>
</evidence>
<proteinExistence type="predicted"/>
<dbReference type="Pfam" id="PF04028">
    <property type="entry name" value="DUF374"/>
    <property type="match status" value="1"/>
</dbReference>
<feature type="domain" description="DUF374" evidence="1">
    <location>
        <begin position="77"/>
        <end position="143"/>
    </location>
</feature>
<reference evidence="2" key="1">
    <citation type="submission" date="2018-05" db="EMBL/GenBank/DDBJ databases">
        <authorList>
            <person name="Lanie J.A."/>
            <person name="Ng W.-L."/>
            <person name="Kazmierczak K.M."/>
            <person name="Andrzejewski T.M."/>
            <person name="Davidsen T.M."/>
            <person name="Wayne K.J."/>
            <person name="Tettelin H."/>
            <person name="Glass J.I."/>
            <person name="Rusch D."/>
            <person name="Podicherti R."/>
            <person name="Tsui H.-C.T."/>
            <person name="Winkler M.E."/>
        </authorList>
    </citation>
    <scope>NUCLEOTIDE SEQUENCE</scope>
</reference>
<dbReference type="CDD" id="cd07983">
    <property type="entry name" value="LPLAT_DUF374-like"/>
    <property type="match status" value="1"/>
</dbReference>
<accession>A0A382NRE9</accession>
<protein>
    <recommendedName>
        <fullName evidence="1">DUF374 domain-containing protein</fullName>
    </recommendedName>
</protein>
<dbReference type="AlphaFoldDB" id="A0A382NRE9"/>
<dbReference type="InterPro" id="IPR007172">
    <property type="entry name" value="DUF374"/>
</dbReference>
<organism evidence="2">
    <name type="scientific">marine metagenome</name>
    <dbReference type="NCBI Taxonomy" id="408172"/>
    <lineage>
        <taxon>unclassified sequences</taxon>
        <taxon>metagenomes</taxon>
        <taxon>ecological metagenomes</taxon>
    </lineage>
</organism>